<dbReference type="PROSITE" id="PS50082">
    <property type="entry name" value="WD_REPEATS_2"/>
    <property type="match status" value="3"/>
</dbReference>
<evidence type="ECO:0000313" key="16">
    <source>
        <dbReference type="Proteomes" id="UP001359485"/>
    </source>
</evidence>
<keyword evidence="6" id="KW-0132">Cell division</keyword>
<keyword evidence="11" id="KW-0539">Nucleus</keyword>
<evidence type="ECO:0000256" key="10">
    <source>
        <dbReference type="ARBA" id="ARBA00023228"/>
    </source>
</evidence>
<gene>
    <name evidence="15" type="primary">SEH1L</name>
    <name evidence="15" type="ORF">RUM43_003958</name>
    <name evidence="14" type="ORF">RUM44_011545</name>
</gene>
<feature type="repeat" description="WD" evidence="13">
    <location>
        <begin position="8"/>
        <end position="40"/>
    </location>
</feature>
<keyword evidence="8" id="KW-0498">Mitosis</keyword>
<proteinExistence type="inferred from homology"/>
<dbReference type="GO" id="GO:0051301">
    <property type="term" value="P:cell division"/>
    <property type="evidence" value="ECO:0007669"/>
    <property type="project" value="UniProtKB-KW"/>
</dbReference>
<dbReference type="GO" id="GO:1904263">
    <property type="term" value="P:positive regulation of TORC1 signaling"/>
    <property type="evidence" value="ECO:0007669"/>
    <property type="project" value="TreeGrafter"/>
</dbReference>
<dbReference type="GO" id="GO:0031080">
    <property type="term" value="C:nuclear pore outer ring"/>
    <property type="evidence" value="ECO:0007669"/>
    <property type="project" value="TreeGrafter"/>
</dbReference>
<keyword evidence="9" id="KW-0653">Protein transport</keyword>
<dbReference type="Gene3D" id="2.130.10.10">
    <property type="entry name" value="YVTN repeat-like/Quinoprotein amine dehydrogenase"/>
    <property type="match status" value="1"/>
</dbReference>
<evidence type="ECO:0000313" key="14">
    <source>
        <dbReference type="EMBL" id="KAK6624686.1"/>
    </source>
</evidence>
<evidence type="ECO:0000256" key="2">
    <source>
        <dbReference type="ARBA" id="ARBA00004371"/>
    </source>
</evidence>
<dbReference type="SUPFAM" id="SSF50978">
    <property type="entry name" value="WD40 repeat-like"/>
    <property type="match status" value="1"/>
</dbReference>
<organism evidence="15 17">
    <name type="scientific">Polyplax serrata</name>
    <name type="common">Common mouse louse</name>
    <dbReference type="NCBI Taxonomy" id="468196"/>
    <lineage>
        <taxon>Eukaryota</taxon>
        <taxon>Metazoa</taxon>
        <taxon>Ecdysozoa</taxon>
        <taxon>Arthropoda</taxon>
        <taxon>Hexapoda</taxon>
        <taxon>Insecta</taxon>
        <taxon>Pterygota</taxon>
        <taxon>Neoptera</taxon>
        <taxon>Paraneoptera</taxon>
        <taxon>Psocodea</taxon>
        <taxon>Troctomorpha</taxon>
        <taxon>Phthiraptera</taxon>
        <taxon>Anoplura</taxon>
        <taxon>Polyplacidae</taxon>
        <taxon>Polyplax</taxon>
    </lineage>
</organism>
<keyword evidence="7" id="KW-0677">Repeat</keyword>
<feature type="repeat" description="WD" evidence="13">
    <location>
        <begin position="53"/>
        <end position="87"/>
    </location>
</feature>
<keyword evidence="5 13" id="KW-0853">WD repeat</keyword>
<evidence type="ECO:0000256" key="6">
    <source>
        <dbReference type="ARBA" id="ARBA00022618"/>
    </source>
</evidence>
<dbReference type="PANTHER" id="PTHR11024">
    <property type="entry name" value="NUCLEAR PORE COMPLEX PROTEIN SEC13 / SEH1 FAMILY MEMBER"/>
    <property type="match status" value="1"/>
</dbReference>
<evidence type="ECO:0000256" key="13">
    <source>
        <dbReference type="PROSITE-ProRule" id="PRU00221"/>
    </source>
</evidence>
<evidence type="ECO:0000256" key="9">
    <source>
        <dbReference type="ARBA" id="ARBA00022927"/>
    </source>
</evidence>
<keyword evidence="16" id="KW-1185">Reference proteome</keyword>
<keyword evidence="10" id="KW-0458">Lysosome</keyword>
<dbReference type="PRINTS" id="PR00320">
    <property type="entry name" value="GPROTEINBRPT"/>
</dbReference>
<dbReference type="FunFam" id="2.130.10.10:FF:000063">
    <property type="entry name" value="SEH1 like nucleoporin"/>
    <property type="match status" value="1"/>
</dbReference>
<evidence type="ECO:0000256" key="8">
    <source>
        <dbReference type="ARBA" id="ARBA00022776"/>
    </source>
</evidence>
<evidence type="ECO:0000256" key="12">
    <source>
        <dbReference type="ARBA" id="ARBA00023306"/>
    </source>
</evidence>
<dbReference type="PANTHER" id="PTHR11024:SF3">
    <property type="entry name" value="NUCLEOPORIN SEH1"/>
    <property type="match status" value="1"/>
</dbReference>
<feature type="repeat" description="WD" evidence="13">
    <location>
        <begin position="272"/>
        <end position="304"/>
    </location>
</feature>
<dbReference type="InterPro" id="IPR001680">
    <property type="entry name" value="WD40_rpt"/>
</dbReference>
<keyword evidence="4" id="KW-0813">Transport</keyword>
<dbReference type="Pfam" id="PF00400">
    <property type="entry name" value="WD40"/>
    <property type="match status" value="3"/>
</dbReference>
<dbReference type="GO" id="GO:0034198">
    <property type="term" value="P:cellular response to amino acid starvation"/>
    <property type="evidence" value="ECO:0007669"/>
    <property type="project" value="TreeGrafter"/>
</dbReference>
<comment type="caution">
    <text evidence="15">The sequence shown here is derived from an EMBL/GenBank/DDBJ whole genome shotgun (WGS) entry which is preliminary data.</text>
</comment>
<evidence type="ECO:0000256" key="11">
    <source>
        <dbReference type="ARBA" id="ARBA00023242"/>
    </source>
</evidence>
<dbReference type="GO" id="GO:0005198">
    <property type="term" value="F:structural molecule activity"/>
    <property type="evidence" value="ECO:0007669"/>
    <property type="project" value="InterPro"/>
</dbReference>
<reference evidence="15 17" key="1">
    <citation type="submission" date="2023-10" db="EMBL/GenBank/DDBJ databases">
        <title>Genomes of two closely related lineages of the louse Polyplax serrata with different host specificities.</title>
        <authorList>
            <person name="Martinu J."/>
            <person name="Tarabai H."/>
            <person name="Stefka J."/>
            <person name="Hypsa V."/>
        </authorList>
    </citation>
    <scope>NUCLEOTIDE SEQUENCE [LARGE SCALE GENOMIC DNA]</scope>
    <source>
        <strain evidence="14">98ZLc_SE</strain>
        <strain evidence="15">HR10_N</strain>
    </source>
</reference>
<evidence type="ECO:0000256" key="5">
    <source>
        <dbReference type="ARBA" id="ARBA00022574"/>
    </source>
</evidence>
<name>A0AAN8PNK4_POLSC</name>
<dbReference type="InterPro" id="IPR020472">
    <property type="entry name" value="WD40_PAC1"/>
</dbReference>
<sequence>MFEAQSINAEHKDLIHDVAYDFYGQRMATCSSDQFVKVWDQDEQENWHLSANWKAHSGSVWKVTWAHPDFGQVLATCSFDRTVAVWEEIIGDGVGSGERGMRHWVRRTNLVDSRTSVTDVKFGPKTLGLLLATSSADGVVRIYEAPDIMNLSQWTLQHEILCKLPCSCLSWNPSLSRLHPPMLAVGSDDSNKSNGGKVFIYEYSENSRRWTRSETLSSVQDPVHDLSFAPNMGRSYHILAVATKDVKIFTIKESTGVPSGSSRFDVDLAAQFEDHSSIVWRVTWNITGTVLASSGDDGCVRLWKANYKNIWKCTAVLKGDGTQSDTEPSPAIAVPATPMISLQGTARYYKLGTMSHSSQVPWH</sequence>
<comment type="similarity">
    <text evidence="3">Belongs to the WD repeat SEC13 family.</text>
</comment>
<evidence type="ECO:0000256" key="7">
    <source>
        <dbReference type="ARBA" id="ARBA00022737"/>
    </source>
</evidence>
<comment type="subcellular location">
    <subcellularLocation>
        <location evidence="2">Lysosome</location>
    </subcellularLocation>
    <subcellularLocation>
        <location evidence="1">Nucleus envelope</location>
    </subcellularLocation>
</comment>
<dbReference type="AlphaFoldDB" id="A0AAN8PNK4"/>
<evidence type="ECO:0000256" key="4">
    <source>
        <dbReference type="ARBA" id="ARBA00022448"/>
    </source>
</evidence>
<dbReference type="InterPro" id="IPR037363">
    <property type="entry name" value="Sec13/Seh1_fam"/>
</dbReference>
<dbReference type="Proteomes" id="UP001372834">
    <property type="component" value="Unassembled WGS sequence"/>
</dbReference>
<dbReference type="EMBL" id="JAWJWE010000002">
    <property type="protein sequence ID" value="KAK6642456.1"/>
    <property type="molecule type" value="Genomic_DNA"/>
</dbReference>
<dbReference type="SMART" id="SM00320">
    <property type="entry name" value="WD40"/>
    <property type="match status" value="6"/>
</dbReference>
<dbReference type="GO" id="GO:0015031">
    <property type="term" value="P:protein transport"/>
    <property type="evidence" value="ECO:0007669"/>
    <property type="project" value="UniProtKB-KW"/>
</dbReference>
<evidence type="ECO:0000313" key="17">
    <source>
        <dbReference type="Proteomes" id="UP001372834"/>
    </source>
</evidence>
<evidence type="ECO:0000313" key="15">
    <source>
        <dbReference type="EMBL" id="KAK6642456.1"/>
    </source>
</evidence>
<dbReference type="InterPro" id="IPR036322">
    <property type="entry name" value="WD40_repeat_dom_sf"/>
</dbReference>
<dbReference type="PROSITE" id="PS50294">
    <property type="entry name" value="WD_REPEATS_REGION"/>
    <property type="match status" value="2"/>
</dbReference>
<accession>A0AAN8PNK4</accession>
<dbReference type="InterPro" id="IPR015943">
    <property type="entry name" value="WD40/YVTN_repeat-like_dom_sf"/>
</dbReference>
<dbReference type="EMBL" id="JAWJWF010000046">
    <property type="protein sequence ID" value="KAK6624686.1"/>
    <property type="molecule type" value="Genomic_DNA"/>
</dbReference>
<dbReference type="GO" id="GO:0035859">
    <property type="term" value="C:Seh1-associated complex"/>
    <property type="evidence" value="ECO:0007669"/>
    <property type="project" value="TreeGrafter"/>
</dbReference>
<evidence type="ECO:0000256" key="3">
    <source>
        <dbReference type="ARBA" id="ARBA00010102"/>
    </source>
</evidence>
<keyword evidence="12" id="KW-0131">Cell cycle</keyword>
<dbReference type="Proteomes" id="UP001359485">
    <property type="component" value="Unassembled WGS sequence"/>
</dbReference>
<protein>
    <submittedName>
        <fullName evidence="15">Nucleoporin SEH1</fullName>
    </submittedName>
</protein>
<evidence type="ECO:0000256" key="1">
    <source>
        <dbReference type="ARBA" id="ARBA00004259"/>
    </source>
</evidence>
<dbReference type="GO" id="GO:0005764">
    <property type="term" value="C:lysosome"/>
    <property type="evidence" value="ECO:0007669"/>
    <property type="project" value="UniProtKB-SubCell"/>
</dbReference>